<comment type="caution">
    <text evidence="3">The sequence shown here is derived from an EMBL/GenBank/DDBJ whole genome shotgun (WGS) entry which is preliminary data.</text>
</comment>
<dbReference type="InterPro" id="IPR036388">
    <property type="entry name" value="WH-like_DNA-bd_sf"/>
</dbReference>
<gene>
    <name evidence="3" type="ORF">FCK90_10785</name>
</gene>
<dbReference type="SUPFAM" id="SSF46785">
    <property type="entry name" value="Winged helix' DNA-binding domain"/>
    <property type="match status" value="1"/>
</dbReference>
<proteinExistence type="predicted"/>
<dbReference type="EMBL" id="SZWF01000015">
    <property type="protein sequence ID" value="KAA9393665.1"/>
    <property type="molecule type" value="Genomic_DNA"/>
</dbReference>
<dbReference type="AlphaFoldDB" id="A0A5J5KXP6"/>
<dbReference type="InterPro" id="IPR029063">
    <property type="entry name" value="SAM-dependent_MTases_sf"/>
</dbReference>
<organism evidence="3 4">
    <name type="scientific">Kocuria coralli</name>
    <dbReference type="NCBI Taxonomy" id="1461025"/>
    <lineage>
        <taxon>Bacteria</taxon>
        <taxon>Bacillati</taxon>
        <taxon>Actinomycetota</taxon>
        <taxon>Actinomycetes</taxon>
        <taxon>Micrococcales</taxon>
        <taxon>Micrococcaceae</taxon>
        <taxon>Kocuria</taxon>
    </lineage>
</organism>
<sequence length="479" mass="50313">MLDFVMHGDGPAAAWAQKARPGDRLSFVGPKSSLVLPEEISSIVLVGDETALPAIGRFFDERPVRVPAHVLAFAADASAHQHLGEAAGDSVRWELMPRPDGELIAAAFERLAATHDLGENPFVWAAGEAASLLPLRRLIAGKVPRDHRSIIGYWHAEKEESAGAVAPALPEPPVAWFAVRTALQLGLLRALADRPMTAGRLSRELGLPGQRLDPLLGALASQGLVTREADDWAAAPAARDLLDDEHSQEEFVGPEAEQVLSLSRLDDALRTGSSAWELASGSSFADSLAEPAMAEHLEHESESLVYLQHSIVHALGDLRADEITVVGPGAPVLLEVAARGGYPGSLSIGTTGTGAVPGSGSGSGSGSGTEPADVAISALLLHHLDDDGAREHLRALAGLGRRALLLDAPAPDALSPAAALHGLVGFATTGVPARTWERMAELAEETGWHAHEARGLGWGLVAVELTPREPAGEREPHRE</sequence>
<evidence type="ECO:0000259" key="1">
    <source>
        <dbReference type="Pfam" id="PF04954"/>
    </source>
</evidence>
<dbReference type="OrthoDB" id="9814826at2"/>
<dbReference type="Gene3D" id="3.40.50.80">
    <property type="entry name" value="Nucleotide-binding domain of ferredoxin-NADP reductase (FNR) module"/>
    <property type="match status" value="1"/>
</dbReference>
<dbReference type="Pfam" id="PF08021">
    <property type="entry name" value="FAD_binding_9"/>
    <property type="match status" value="1"/>
</dbReference>
<evidence type="ECO:0000313" key="4">
    <source>
        <dbReference type="Proteomes" id="UP000325957"/>
    </source>
</evidence>
<dbReference type="InterPro" id="IPR036390">
    <property type="entry name" value="WH_DNA-bd_sf"/>
</dbReference>
<dbReference type="InterPro" id="IPR039374">
    <property type="entry name" value="SIP_fam"/>
</dbReference>
<dbReference type="CDD" id="cd06193">
    <property type="entry name" value="siderophore_interacting"/>
    <property type="match status" value="1"/>
</dbReference>
<evidence type="ECO:0000259" key="2">
    <source>
        <dbReference type="Pfam" id="PF08021"/>
    </source>
</evidence>
<feature type="domain" description="SIP-like Rossmann fold" evidence="1">
    <location>
        <begin position="42"/>
        <end position="156"/>
    </location>
</feature>
<evidence type="ECO:0000313" key="3">
    <source>
        <dbReference type="EMBL" id="KAA9393665.1"/>
    </source>
</evidence>
<dbReference type="InterPro" id="IPR013113">
    <property type="entry name" value="SIP_FAD-bd"/>
</dbReference>
<feature type="domain" description="Siderophore-interacting FAD-binding" evidence="2">
    <location>
        <begin position="2"/>
        <end position="32"/>
    </location>
</feature>
<dbReference type="Pfam" id="PF04954">
    <property type="entry name" value="SIP"/>
    <property type="match status" value="1"/>
</dbReference>
<protein>
    <submittedName>
        <fullName evidence="3">Siderophore-interacting protein</fullName>
    </submittedName>
</protein>
<dbReference type="InterPro" id="IPR039261">
    <property type="entry name" value="FNR_nucleotide-bd"/>
</dbReference>
<dbReference type="Gene3D" id="1.10.10.10">
    <property type="entry name" value="Winged helix-like DNA-binding domain superfamily/Winged helix DNA-binding domain"/>
    <property type="match status" value="1"/>
</dbReference>
<dbReference type="Gene3D" id="3.40.50.150">
    <property type="entry name" value="Vaccinia Virus protein VP39"/>
    <property type="match status" value="1"/>
</dbReference>
<name>A0A5J5KXP6_9MICC</name>
<dbReference type="Gene3D" id="2.40.30.10">
    <property type="entry name" value="Translation factors"/>
    <property type="match status" value="1"/>
</dbReference>
<accession>A0A5J5KXP6</accession>
<dbReference type="Proteomes" id="UP000325957">
    <property type="component" value="Unassembled WGS sequence"/>
</dbReference>
<dbReference type="PANTHER" id="PTHR30157:SF0">
    <property type="entry name" value="NADPH-DEPENDENT FERRIC-CHELATE REDUCTASE"/>
    <property type="match status" value="1"/>
</dbReference>
<keyword evidence="4" id="KW-1185">Reference proteome</keyword>
<dbReference type="GO" id="GO:0046983">
    <property type="term" value="F:protein dimerization activity"/>
    <property type="evidence" value="ECO:0007669"/>
    <property type="project" value="InterPro"/>
</dbReference>
<dbReference type="InterPro" id="IPR007037">
    <property type="entry name" value="SIP_rossman_dom"/>
</dbReference>
<reference evidence="3 4" key="1">
    <citation type="submission" date="2019-05" db="EMBL/GenBank/DDBJ databases">
        <title>Kocuria coralli sp. nov., a novel actinobacterium isolated from coral reef seawater.</title>
        <authorList>
            <person name="Li J."/>
        </authorList>
    </citation>
    <scope>NUCLEOTIDE SEQUENCE [LARGE SCALE GENOMIC DNA]</scope>
    <source>
        <strain evidence="3 4">SCSIO 13007</strain>
    </source>
</reference>
<dbReference type="PANTHER" id="PTHR30157">
    <property type="entry name" value="FERRIC REDUCTASE, NADPH-DEPENDENT"/>
    <property type="match status" value="1"/>
</dbReference>